<dbReference type="InterPro" id="IPR007138">
    <property type="entry name" value="ABM_dom"/>
</dbReference>
<dbReference type="PATRIC" id="fig|1961.12.peg.1440"/>
<dbReference type="SUPFAM" id="SSF54909">
    <property type="entry name" value="Dimeric alpha+beta barrel"/>
    <property type="match status" value="1"/>
</dbReference>
<accession>A0A0L8N2E5</accession>
<comment type="caution">
    <text evidence="2">The sequence shown here is derived from an EMBL/GenBank/DDBJ whole genome shotgun (WGS) entry which is preliminary data.</text>
</comment>
<dbReference type="OrthoDB" id="3695636at2"/>
<dbReference type="Pfam" id="PF03992">
    <property type="entry name" value="ABM"/>
    <property type="match status" value="1"/>
</dbReference>
<name>A0A0L8N2E5_STRVG</name>
<reference evidence="3" key="1">
    <citation type="submission" date="2015-07" db="EMBL/GenBank/DDBJ databases">
        <authorList>
            <consortium name="Consortium for Microbial Forensics and Genomics (microFORGE)"/>
            <person name="Knight B.M."/>
            <person name="Roberts D.P."/>
            <person name="Lin D."/>
            <person name="Hari K."/>
            <person name="Fletcher J."/>
            <person name="Melcher U."/>
            <person name="Blagden T."/>
            <person name="Winegar R.A."/>
        </authorList>
    </citation>
    <scope>NUCLEOTIDE SEQUENCE [LARGE SCALE GENOMIC DNA]</scope>
    <source>
        <strain evidence="3">NRRL B-1447</strain>
    </source>
</reference>
<evidence type="ECO:0000313" key="3">
    <source>
        <dbReference type="Proteomes" id="UP000037084"/>
    </source>
</evidence>
<dbReference type="EMBL" id="LGUV01000036">
    <property type="protein sequence ID" value="KOG56753.1"/>
    <property type="molecule type" value="Genomic_DNA"/>
</dbReference>
<proteinExistence type="predicted"/>
<evidence type="ECO:0000259" key="1">
    <source>
        <dbReference type="Pfam" id="PF03992"/>
    </source>
</evidence>
<protein>
    <recommendedName>
        <fullName evidence="1">ABM domain-containing protein</fullName>
    </recommendedName>
</protein>
<organism evidence="2 3">
    <name type="scientific">Streptomyces virginiae</name>
    <name type="common">Streptomyces cinnamonensis</name>
    <dbReference type="NCBI Taxonomy" id="1961"/>
    <lineage>
        <taxon>Bacteria</taxon>
        <taxon>Bacillati</taxon>
        <taxon>Actinomycetota</taxon>
        <taxon>Actinomycetes</taxon>
        <taxon>Kitasatosporales</taxon>
        <taxon>Streptomycetaceae</taxon>
        <taxon>Streptomyces</taxon>
    </lineage>
</organism>
<feature type="domain" description="ABM" evidence="1">
    <location>
        <begin position="21"/>
        <end position="81"/>
    </location>
</feature>
<dbReference type="Proteomes" id="UP000037084">
    <property type="component" value="Unassembled WGS sequence"/>
</dbReference>
<dbReference type="RefSeq" id="WP_063785464.1">
    <property type="nucleotide sequence ID" value="NZ_LGUV01000036.1"/>
</dbReference>
<dbReference type="Gene3D" id="3.30.70.100">
    <property type="match status" value="1"/>
</dbReference>
<sequence>MAPDGPHWPLAGARTGQVLVIRPGNRSTVTAALEHLSADSRTEVGCPGYEAYDGDGLDGEIILVERYAALDAHRASDHFRRLAV</sequence>
<dbReference type="AlphaFoldDB" id="A0A0L8N2E5"/>
<evidence type="ECO:0000313" key="2">
    <source>
        <dbReference type="EMBL" id="KOG56753.1"/>
    </source>
</evidence>
<gene>
    <name evidence="2" type="ORF">ADK75_06420</name>
</gene>
<dbReference type="InterPro" id="IPR011008">
    <property type="entry name" value="Dimeric_a/b-barrel"/>
</dbReference>